<feature type="domain" description="PIN" evidence="5">
    <location>
        <begin position="2"/>
        <end position="120"/>
    </location>
</feature>
<dbReference type="Gene3D" id="3.40.50.1010">
    <property type="entry name" value="5'-nuclease"/>
    <property type="match status" value="1"/>
</dbReference>
<evidence type="ECO:0000256" key="4">
    <source>
        <dbReference type="ARBA" id="ARBA00022842"/>
    </source>
</evidence>
<evidence type="ECO:0000313" key="7">
    <source>
        <dbReference type="Proteomes" id="UP000789325"/>
    </source>
</evidence>
<evidence type="ECO:0000313" key="6">
    <source>
        <dbReference type="EMBL" id="HJH43540.1"/>
    </source>
</evidence>
<dbReference type="GO" id="GO:0004518">
    <property type="term" value="F:nuclease activity"/>
    <property type="evidence" value="ECO:0007669"/>
    <property type="project" value="UniProtKB-KW"/>
</dbReference>
<dbReference type="PANTHER" id="PTHR35901:SF1">
    <property type="entry name" value="EXONUCLEASE VAPC9"/>
    <property type="match status" value="1"/>
</dbReference>
<sequence length="135" mass="15061">MIVLDCSAAVEIARGTVRGSAYRMLMMEGEPAIASDLFRAEVRNAFWRYVRAKMMSGDEAEVLIEKALGLVDEFIPLEENAAESFAEAVRQSHPVYDLFYVTLARRNAAALFTADKKLVALCERMGVNCVCEVEF</sequence>
<accession>A0A9D2VKK5</accession>
<evidence type="ECO:0000259" key="5">
    <source>
        <dbReference type="Pfam" id="PF01850"/>
    </source>
</evidence>
<keyword evidence="4" id="KW-0460">Magnesium</keyword>
<dbReference type="InterPro" id="IPR002716">
    <property type="entry name" value="PIN_dom"/>
</dbReference>
<gene>
    <name evidence="6" type="ORF">K8V16_07060</name>
</gene>
<dbReference type="InterPro" id="IPR044153">
    <property type="entry name" value="PIN_Pae0151-like"/>
</dbReference>
<protein>
    <submittedName>
        <fullName evidence="6">Type II toxin-antitoxin system VapC family toxin</fullName>
    </submittedName>
</protein>
<evidence type="ECO:0000256" key="3">
    <source>
        <dbReference type="ARBA" id="ARBA00022801"/>
    </source>
</evidence>
<organism evidence="6 7">
    <name type="scientific">Rubneribacter badeniensis</name>
    <dbReference type="NCBI Taxonomy" id="2070688"/>
    <lineage>
        <taxon>Bacteria</taxon>
        <taxon>Bacillati</taxon>
        <taxon>Actinomycetota</taxon>
        <taxon>Coriobacteriia</taxon>
        <taxon>Eggerthellales</taxon>
        <taxon>Eggerthellaceae</taxon>
        <taxon>Rubneribacter</taxon>
    </lineage>
</organism>
<dbReference type="InterPro" id="IPR051619">
    <property type="entry name" value="TypeII_TA_RNase_PINc/VapC"/>
</dbReference>
<proteinExistence type="predicted"/>
<comment type="caution">
    <text evidence="6">The sequence shown here is derived from an EMBL/GenBank/DDBJ whole genome shotgun (WGS) entry which is preliminary data.</text>
</comment>
<evidence type="ECO:0000256" key="1">
    <source>
        <dbReference type="ARBA" id="ARBA00022722"/>
    </source>
</evidence>
<dbReference type="AlphaFoldDB" id="A0A9D2VKK5"/>
<reference evidence="6" key="1">
    <citation type="journal article" date="2021" name="PeerJ">
        <title>Extensive microbial diversity within the chicken gut microbiome revealed by metagenomics and culture.</title>
        <authorList>
            <person name="Gilroy R."/>
            <person name="Ravi A."/>
            <person name="Getino M."/>
            <person name="Pursley I."/>
            <person name="Horton D.L."/>
            <person name="Alikhan N.F."/>
            <person name="Baker D."/>
            <person name="Gharbi K."/>
            <person name="Hall N."/>
            <person name="Watson M."/>
            <person name="Adriaenssens E.M."/>
            <person name="Foster-Nyarko E."/>
            <person name="Jarju S."/>
            <person name="Secka A."/>
            <person name="Antonio M."/>
            <person name="Oren A."/>
            <person name="Chaudhuri R.R."/>
            <person name="La Ragione R."/>
            <person name="Hildebrand F."/>
            <person name="Pallen M.J."/>
        </authorList>
    </citation>
    <scope>NUCLEOTIDE SEQUENCE</scope>
    <source>
        <strain evidence="6">USAMLcec12-2067</strain>
    </source>
</reference>
<keyword evidence="1" id="KW-0540">Nuclease</keyword>
<dbReference type="EMBL" id="DYZL01000148">
    <property type="protein sequence ID" value="HJH43540.1"/>
    <property type="molecule type" value="Genomic_DNA"/>
</dbReference>
<dbReference type="SUPFAM" id="SSF88723">
    <property type="entry name" value="PIN domain-like"/>
    <property type="match status" value="1"/>
</dbReference>
<name>A0A9D2VKK5_9ACTN</name>
<reference evidence="6" key="2">
    <citation type="submission" date="2021-09" db="EMBL/GenBank/DDBJ databases">
        <authorList>
            <person name="Gilroy R."/>
        </authorList>
    </citation>
    <scope>NUCLEOTIDE SEQUENCE</scope>
    <source>
        <strain evidence="6">USAMLcec12-2067</strain>
    </source>
</reference>
<dbReference type="Pfam" id="PF01850">
    <property type="entry name" value="PIN"/>
    <property type="match status" value="1"/>
</dbReference>
<dbReference type="CDD" id="cd09873">
    <property type="entry name" value="PIN_Pae0151-like"/>
    <property type="match status" value="1"/>
</dbReference>
<dbReference type="Proteomes" id="UP000789325">
    <property type="component" value="Unassembled WGS sequence"/>
</dbReference>
<dbReference type="GO" id="GO:0046872">
    <property type="term" value="F:metal ion binding"/>
    <property type="evidence" value="ECO:0007669"/>
    <property type="project" value="UniProtKB-KW"/>
</dbReference>
<dbReference type="InterPro" id="IPR029060">
    <property type="entry name" value="PIN-like_dom_sf"/>
</dbReference>
<dbReference type="GO" id="GO:0016787">
    <property type="term" value="F:hydrolase activity"/>
    <property type="evidence" value="ECO:0007669"/>
    <property type="project" value="UniProtKB-KW"/>
</dbReference>
<keyword evidence="3" id="KW-0378">Hydrolase</keyword>
<dbReference type="PANTHER" id="PTHR35901">
    <property type="entry name" value="RIBONUCLEASE VAPC3"/>
    <property type="match status" value="1"/>
</dbReference>
<evidence type="ECO:0000256" key="2">
    <source>
        <dbReference type="ARBA" id="ARBA00022723"/>
    </source>
</evidence>
<keyword evidence="2" id="KW-0479">Metal-binding</keyword>